<gene>
    <name evidence="2" type="ORF">PAPOLLO_LOCUS9193</name>
</gene>
<proteinExistence type="predicted"/>
<feature type="region of interest" description="Disordered" evidence="1">
    <location>
        <begin position="101"/>
        <end position="120"/>
    </location>
</feature>
<evidence type="ECO:0000313" key="3">
    <source>
        <dbReference type="Proteomes" id="UP000691718"/>
    </source>
</evidence>
<comment type="caution">
    <text evidence="2">The sequence shown here is derived from an EMBL/GenBank/DDBJ whole genome shotgun (WGS) entry which is preliminary data.</text>
</comment>
<sequence length="120" mass="13942">MDLKKKNSKNTQDYTKIPKGIQLNMNNQKLETHTQIEKTVADANNTYVYLQKQNTAIEQKLHEFEQVSRKHNIEIVGVEQIPGENVINDIINVSSSDIEWARRTRSPKESKKTTANYREL</sequence>
<name>A0A8S3WTX7_PARAO</name>
<dbReference type="OrthoDB" id="7351105at2759"/>
<dbReference type="AlphaFoldDB" id="A0A8S3WTX7"/>
<reference evidence="2" key="1">
    <citation type="submission" date="2021-04" db="EMBL/GenBank/DDBJ databases">
        <authorList>
            <person name="Tunstrom K."/>
        </authorList>
    </citation>
    <scope>NUCLEOTIDE SEQUENCE</scope>
</reference>
<dbReference type="EMBL" id="CAJQZP010000662">
    <property type="protein sequence ID" value="CAG4975972.1"/>
    <property type="molecule type" value="Genomic_DNA"/>
</dbReference>
<keyword evidence="3" id="KW-1185">Reference proteome</keyword>
<dbReference type="Proteomes" id="UP000691718">
    <property type="component" value="Unassembled WGS sequence"/>
</dbReference>
<accession>A0A8S3WTX7</accession>
<protein>
    <submittedName>
        <fullName evidence="2">(apollo) hypothetical protein</fullName>
    </submittedName>
</protein>
<organism evidence="2 3">
    <name type="scientific">Parnassius apollo</name>
    <name type="common">Apollo butterfly</name>
    <name type="synonym">Papilio apollo</name>
    <dbReference type="NCBI Taxonomy" id="110799"/>
    <lineage>
        <taxon>Eukaryota</taxon>
        <taxon>Metazoa</taxon>
        <taxon>Ecdysozoa</taxon>
        <taxon>Arthropoda</taxon>
        <taxon>Hexapoda</taxon>
        <taxon>Insecta</taxon>
        <taxon>Pterygota</taxon>
        <taxon>Neoptera</taxon>
        <taxon>Endopterygota</taxon>
        <taxon>Lepidoptera</taxon>
        <taxon>Glossata</taxon>
        <taxon>Ditrysia</taxon>
        <taxon>Papilionoidea</taxon>
        <taxon>Papilionidae</taxon>
        <taxon>Parnassiinae</taxon>
        <taxon>Parnassini</taxon>
        <taxon>Parnassius</taxon>
        <taxon>Parnassius</taxon>
    </lineage>
</organism>
<evidence type="ECO:0000256" key="1">
    <source>
        <dbReference type="SAM" id="MobiDB-lite"/>
    </source>
</evidence>
<evidence type="ECO:0000313" key="2">
    <source>
        <dbReference type="EMBL" id="CAG4975972.1"/>
    </source>
</evidence>